<dbReference type="Proteomes" id="UP000011996">
    <property type="component" value="Unassembled WGS sequence"/>
</dbReference>
<organism evidence="1 2">
    <name type="scientific">Rhodopirellula europaea SH398</name>
    <dbReference type="NCBI Taxonomy" id="1263868"/>
    <lineage>
        <taxon>Bacteria</taxon>
        <taxon>Pseudomonadati</taxon>
        <taxon>Planctomycetota</taxon>
        <taxon>Planctomycetia</taxon>
        <taxon>Pirellulales</taxon>
        <taxon>Pirellulaceae</taxon>
        <taxon>Rhodopirellula</taxon>
    </lineage>
</organism>
<gene>
    <name evidence="1" type="ORF">RESH_04647</name>
</gene>
<comment type="caution">
    <text evidence="1">The sequence shown here is derived from an EMBL/GenBank/DDBJ whole genome shotgun (WGS) entry which is preliminary data.</text>
</comment>
<dbReference type="EMBL" id="ANOF01000150">
    <property type="protein sequence ID" value="EMI24775.1"/>
    <property type="molecule type" value="Genomic_DNA"/>
</dbReference>
<proteinExistence type="predicted"/>
<dbReference type="PATRIC" id="fig|1263868.3.peg.5039"/>
<evidence type="ECO:0000313" key="1">
    <source>
        <dbReference type="EMBL" id="EMI24775.1"/>
    </source>
</evidence>
<evidence type="ECO:0000313" key="2">
    <source>
        <dbReference type="Proteomes" id="UP000011996"/>
    </source>
</evidence>
<accession>M5RZP4</accession>
<dbReference type="AlphaFoldDB" id="M5RZP4"/>
<sequence length="65" mass="6802">MFVQRCGDAQDNRVDFAELFEVGSGPKFATLDLGGDGIARNVFDVRPAGVDGGGFVGVDVEPTVL</sequence>
<protein>
    <submittedName>
        <fullName evidence="1">Uncharacterized protein</fullName>
    </submittedName>
</protein>
<reference evidence="1 2" key="1">
    <citation type="journal article" date="2013" name="Mar. Genomics">
        <title>Expression of sulfatases in Rhodopirellula baltica and the diversity of sulfatases in the genus Rhodopirellula.</title>
        <authorList>
            <person name="Wegner C.E."/>
            <person name="Richter-Heitmann T."/>
            <person name="Klindworth A."/>
            <person name="Klockow C."/>
            <person name="Richter M."/>
            <person name="Achstetter T."/>
            <person name="Glockner F.O."/>
            <person name="Harder J."/>
        </authorList>
    </citation>
    <scope>NUCLEOTIDE SEQUENCE [LARGE SCALE GENOMIC DNA]</scope>
    <source>
        <strain evidence="1 2">SH398</strain>
    </source>
</reference>
<name>M5RZP4_9BACT</name>